<evidence type="ECO:0000256" key="2">
    <source>
        <dbReference type="PROSITE-ProRule" id="PRU00850"/>
    </source>
</evidence>
<dbReference type="Proteomes" id="UP000054304">
    <property type="component" value="Unassembled WGS sequence"/>
</dbReference>
<organism evidence="5 6">
    <name type="scientific">Lachancea lanzarotensis</name>
    <dbReference type="NCBI Taxonomy" id="1245769"/>
    <lineage>
        <taxon>Eukaryota</taxon>
        <taxon>Fungi</taxon>
        <taxon>Dikarya</taxon>
        <taxon>Ascomycota</taxon>
        <taxon>Saccharomycotina</taxon>
        <taxon>Saccharomycetes</taxon>
        <taxon>Saccharomycetales</taxon>
        <taxon>Saccharomycetaceae</taxon>
        <taxon>Lachancea</taxon>
    </lineage>
</organism>
<dbReference type="GO" id="GO:0000228">
    <property type="term" value="C:nuclear chromosome"/>
    <property type="evidence" value="ECO:0007669"/>
    <property type="project" value="TreeGrafter"/>
</dbReference>
<dbReference type="Pfam" id="PF05224">
    <property type="entry name" value="NDT80_PhoG"/>
    <property type="match status" value="1"/>
</dbReference>
<dbReference type="HOGENOM" id="CLU_015202_0_0_1"/>
<dbReference type="InterPro" id="IPR037141">
    <property type="entry name" value="NDT80_DNA-bd_dom_sf"/>
</dbReference>
<feature type="compositionally biased region" description="Basic and acidic residues" evidence="3">
    <location>
        <begin position="74"/>
        <end position="83"/>
    </location>
</feature>
<dbReference type="PANTHER" id="PTHR35144:SF2">
    <property type="entry name" value="MEIOSIS-SPECIFIC TRANSCRIPTION FACTOR NDT80"/>
    <property type="match status" value="1"/>
</dbReference>
<dbReference type="FunFam" id="2.60.40.1390:FF:000005">
    <property type="entry name" value="Meiosis-specific transcription factor NDT80"/>
    <property type="match status" value="1"/>
</dbReference>
<feature type="compositionally biased region" description="Acidic residues" evidence="3">
    <location>
        <begin position="1"/>
        <end position="11"/>
    </location>
</feature>
<accession>A0A0C7N1I0</accession>
<evidence type="ECO:0000256" key="3">
    <source>
        <dbReference type="SAM" id="MobiDB-lite"/>
    </source>
</evidence>
<feature type="region of interest" description="Disordered" evidence="3">
    <location>
        <begin position="547"/>
        <end position="604"/>
    </location>
</feature>
<dbReference type="GO" id="GO:0051321">
    <property type="term" value="P:meiotic cell cycle"/>
    <property type="evidence" value="ECO:0007669"/>
    <property type="project" value="TreeGrafter"/>
</dbReference>
<dbReference type="OrthoDB" id="2288358at2759"/>
<evidence type="ECO:0000313" key="6">
    <source>
        <dbReference type="Proteomes" id="UP000054304"/>
    </source>
</evidence>
<dbReference type="InterPro" id="IPR024061">
    <property type="entry name" value="NDT80_DNA-bd_dom"/>
</dbReference>
<protein>
    <submittedName>
        <fullName evidence="5">LALA0S04e01574g1_1</fullName>
    </submittedName>
</protein>
<gene>
    <name evidence="5" type="ORF">LALA0_S04e01574g</name>
</gene>
<dbReference type="SUPFAM" id="SSF49417">
    <property type="entry name" value="p53-like transcription factors"/>
    <property type="match status" value="1"/>
</dbReference>
<dbReference type="InterPro" id="IPR052605">
    <property type="entry name" value="Fungal_trans_regulator"/>
</dbReference>
<name>A0A0C7N1I0_9SACH</name>
<dbReference type="GO" id="GO:0045944">
    <property type="term" value="P:positive regulation of transcription by RNA polymerase II"/>
    <property type="evidence" value="ECO:0007669"/>
    <property type="project" value="TreeGrafter"/>
</dbReference>
<dbReference type="EMBL" id="LN736363">
    <property type="protein sequence ID" value="CEP61826.1"/>
    <property type="molecule type" value="Genomic_DNA"/>
</dbReference>
<feature type="compositionally biased region" description="Polar residues" evidence="3">
    <location>
        <begin position="53"/>
        <end position="64"/>
    </location>
</feature>
<feature type="region of interest" description="Disordered" evidence="3">
    <location>
        <begin position="1"/>
        <end position="92"/>
    </location>
</feature>
<sequence length="677" mass="76335">MVYDQYEEEAEEPRTKTRGRSRARKISFGRKAGQRSAQKMNLALEDGDETADNSDSGSESSLLKEQQHIYGGENQERPIRDNESSNSQFAKRKVKIAPRSTLQFKIGPKFEESASYCQIVCSTTQVPVNFTLSPRIDRGFDRYEDQWIGYKRNYFTLVTSFEVLGAQSEEFLLKSYQVTGIFGCSKAFEVKYFAVRLVAMCSEDESPVTLVQHTAKRDKGPQFEPPILPLVPAPLPTHQVIREASNVRNEAKMKKYDHLFYLSRNSDSSNSSQKELLSTYPENRVRKVARYERVQFSSSINAKKNATQTKHFQLKVILGCVIEETRLHPEFFERLEGKACLLENRTCTFVPITEMISPPLVIRGRSPSNYYGANALNVEENKTQSITTTGWHHDRSYLGSSTASKPNFKFDQSAKANQTKELALSDITNKKHSGASSLPNFKSRFTVPAIIRPHVKVDLQTMSCIEALMLERSASCRDDSALRKDLDKYPRILKENDQHPPVIGMKDIELGPLVRLASSHSERDLGFTHEAFNLGMGSLGLSSLPAQHRNAAKEPVRKKRKLHNESHLEEGSCTESLANNEPGDVTETSYVEPYSPNEKGATNQRNNLISSRAGARANPMDISFCLNLGTERNAHLLIRPNTSRKALLSRHLLTSSGKPSDVFGVNEFFDEPSFYKH</sequence>
<dbReference type="RefSeq" id="XP_022628058.1">
    <property type="nucleotide sequence ID" value="XM_022772611.1"/>
</dbReference>
<dbReference type="InterPro" id="IPR008967">
    <property type="entry name" value="p53-like_TF_DNA-bd_sf"/>
</dbReference>
<dbReference type="Gene3D" id="2.60.40.1390">
    <property type="entry name" value="NDT80 DNA-binding domain"/>
    <property type="match status" value="1"/>
</dbReference>
<dbReference type="GO" id="GO:0003700">
    <property type="term" value="F:DNA-binding transcription factor activity"/>
    <property type="evidence" value="ECO:0007669"/>
    <property type="project" value="UniProtKB-UniRule"/>
</dbReference>
<keyword evidence="6" id="KW-1185">Reference proteome</keyword>
<feature type="compositionally biased region" description="Basic residues" evidence="3">
    <location>
        <begin position="16"/>
        <end position="28"/>
    </location>
</feature>
<evidence type="ECO:0000313" key="5">
    <source>
        <dbReference type="EMBL" id="CEP61826.1"/>
    </source>
</evidence>
<evidence type="ECO:0000259" key="4">
    <source>
        <dbReference type="PROSITE" id="PS51517"/>
    </source>
</evidence>
<feature type="DNA-binding region" description="NDT80" evidence="2">
    <location>
        <begin position="66"/>
        <end position="374"/>
    </location>
</feature>
<dbReference type="PANTHER" id="PTHR35144">
    <property type="entry name" value="MEIOSIS-SPECIFIC TRANSCRIPTION FACTOR NDT80"/>
    <property type="match status" value="1"/>
</dbReference>
<evidence type="ECO:0000256" key="1">
    <source>
        <dbReference type="ARBA" id="ARBA00023125"/>
    </source>
</evidence>
<dbReference type="AlphaFoldDB" id="A0A0C7N1I0"/>
<proteinExistence type="predicted"/>
<reference evidence="5 6" key="1">
    <citation type="submission" date="2014-12" db="EMBL/GenBank/DDBJ databases">
        <authorList>
            <person name="Neuveglise Cecile"/>
        </authorList>
    </citation>
    <scope>NUCLEOTIDE SEQUENCE [LARGE SCALE GENOMIC DNA]</scope>
    <source>
        <strain evidence="5 6">CBS 12615</strain>
    </source>
</reference>
<dbReference type="GO" id="GO:0003677">
    <property type="term" value="F:DNA binding"/>
    <property type="evidence" value="ECO:0007669"/>
    <property type="project" value="UniProtKB-KW"/>
</dbReference>
<feature type="domain" description="NDT80" evidence="4">
    <location>
        <begin position="66"/>
        <end position="374"/>
    </location>
</feature>
<dbReference type="PROSITE" id="PS51517">
    <property type="entry name" value="NDT80"/>
    <property type="match status" value="1"/>
</dbReference>
<keyword evidence="1 2" id="KW-0238">DNA-binding</keyword>
<dbReference type="GeneID" id="34685268"/>